<reference evidence="8 9" key="1">
    <citation type="journal article" date="2015" name="Stand. Genomic Sci.">
        <title>Complete genome sequence and description of Salinispira pacifica gen. nov., sp. nov., a novel spirochaete isolated form a hypersaline microbial mat.</title>
        <authorList>
            <person name="Ben Hania W."/>
            <person name="Joseph M."/>
            <person name="Schumann P."/>
            <person name="Bunk B."/>
            <person name="Fiebig A."/>
            <person name="Sproer C."/>
            <person name="Klenk H.P."/>
            <person name="Fardeau M.L."/>
            <person name="Spring S."/>
        </authorList>
    </citation>
    <scope>NUCLEOTIDE SEQUENCE [LARGE SCALE GENOMIC DNA]</scope>
    <source>
        <strain evidence="8 9">L21-RPul-D2</strain>
    </source>
</reference>
<feature type="domain" description="TM2" evidence="7">
    <location>
        <begin position="4"/>
        <end position="40"/>
    </location>
</feature>
<dbReference type="STRING" id="1307761.L21SP2_1036"/>
<feature type="transmembrane region" description="Helical" evidence="6">
    <location>
        <begin position="22"/>
        <end position="40"/>
    </location>
</feature>
<keyword evidence="9" id="KW-1185">Reference proteome</keyword>
<evidence type="ECO:0000256" key="1">
    <source>
        <dbReference type="ARBA" id="ARBA00004141"/>
    </source>
</evidence>
<feature type="region of interest" description="Disordered" evidence="5">
    <location>
        <begin position="70"/>
        <end position="94"/>
    </location>
</feature>
<dbReference type="HOGENOM" id="CLU_133283_0_0_12"/>
<dbReference type="PANTHER" id="PTHR21016:SF25">
    <property type="entry name" value="TM2 DOMAIN-CONTAINING PROTEIN DDB_G0277895-RELATED"/>
    <property type="match status" value="1"/>
</dbReference>
<dbReference type="Proteomes" id="UP000018680">
    <property type="component" value="Chromosome"/>
</dbReference>
<evidence type="ECO:0000256" key="4">
    <source>
        <dbReference type="ARBA" id="ARBA00023136"/>
    </source>
</evidence>
<organism evidence="8 9">
    <name type="scientific">Salinispira pacifica</name>
    <dbReference type="NCBI Taxonomy" id="1307761"/>
    <lineage>
        <taxon>Bacteria</taxon>
        <taxon>Pseudomonadati</taxon>
        <taxon>Spirochaetota</taxon>
        <taxon>Spirochaetia</taxon>
        <taxon>Spirochaetales</taxon>
        <taxon>Spirochaetaceae</taxon>
        <taxon>Salinispira</taxon>
    </lineage>
</organism>
<dbReference type="InterPro" id="IPR050932">
    <property type="entry name" value="TM2D1-3-like"/>
</dbReference>
<dbReference type="InterPro" id="IPR007829">
    <property type="entry name" value="TM2"/>
</dbReference>
<dbReference type="KEGG" id="slr:L21SP2_1036"/>
<dbReference type="EMBL" id="CP006939">
    <property type="protein sequence ID" value="AHC14452.1"/>
    <property type="molecule type" value="Genomic_DNA"/>
</dbReference>
<keyword evidence="3 6" id="KW-1133">Transmembrane helix</keyword>
<proteinExistence type="predicted"/>
<dbReference type="GO" id="GO:0016020">
    <property type="term" value="C:membrane"/>
    <property type="evidence" value="ECO:0007669"/>
    <property type="project" value="UniProtKB-SubCell"/>
</dbReference>
<comment type="subcellular location">
    <subcellularLocation>
        <location evidence="1">Membrane</location>
        <topology evidence="1">Multi-pass membrane protein</topology>
    </subcellularLocation>
</comment>
<keyword evidence="2 6" id="KW-0812">Transmembrane</keyword>
<gene>
    <name evidence="8" type="ORF">L21SP2_1036</name>
</gene>
<evidence type="ECO:0000259" key="7">
    <source>
        <dbReference type="Pfam" id="PF05154"/>
    </source>
</evidence>
<evidence type="ECO:0000313" key="8">
    <source>
        <dbReference type="EMBL" id="AHC14452.1"/>
    </source>
</evidence>
<evidence type="ECO:0000313" key="9">
    <source>
        <dbReference type="Proteomes" id="UP000018680"/>
    </source>
</evidence>
<name>V5WF79_9SPIO</name>
<dbReference type="Pfam" id="PF05154">
    <property type="entry name" value="TM2"/>
    <property type="match status" value="1"/>
</dbReference>
<evidence type="ECO:0000256" key="2">
    <source>
        <dbReference type="ARBA" id="ARBA00022692"/>
    </source>
</evidence>
<keyword evidence="4 6" id="KW-0472">Membrane</keyword>
<dbReference type="AlphaFoldDB" id="V5WF79"/>
<sequence length="171" mass="19556">MLGFLGPAGIHRFYLGKPVSGLFYLFTYGFFGLGTIIDLFKMPRMVEEANRRLYIERALDDDEYDRYRNYPPRRLGEYDSSPRSSVSSDAPKRPEAKSLEHLIFILAQENKGVLTAAQLALESGIPADQAQHNLELMVAKQYAREGMRHNGLKVFVFEEFLSDSVRAQLKF</sequence>
<protein>
    <submittedName>
        <fullName evidence="8">TM2 domain protein</fullName>
    </submittedName>
</protein>
<dbReference type="eggNOG" id="COG2314">
    <property type="taxonomic scope" value="Bacteria"/>
</dbReference>
<dbReference type="PANTHER" id="PTHR21016">
    <property type="entry name" value="BETA-AMYLOID BINDING PROTEIN-RELATED"/>
    <property type="match status" value="1"/>
</dbReference>
<evidence type="ECO:0000256" key="6">
    <source>
        <dbReference type="SAM" id="Phobius"/>
    </source>
</evidence>
<evidence type="ECO:0000256" key="5">
    <source>
        <dbReference type="SAM" id="MobiDB-lite"/>
    </source>
</evidence>
<evidence type="ECO:0000256" key="3">
    <source>
        <dbReference type="ARBA" id="ARBA00022989"/>
    </source>
</evidence>
<accession>V5WF79</accession>